<dbReference type="PANTHER" id="PTHR43736:SF4">
    <property type="entry name" value="SLR1690 PROTEIN"/>
    <property type="match status" value="1"/>
</dbReference>
<dbReference type="InterPro" id="IPR036390">
    <property type="entry name" value="WH_DNA-bd_sf"/>
</dbReference>
<comment type="caution">
    <text evidence="2">The sequence shown here is derived from an EMBL/GenBank/DDBJ whole genome shotgun (WGS) entry which is preliminary data.</text>
</comment>
<evidence type="ECO:0000313" key="3">
    <source>
        <dbReference type="Proteomes" id="UP000694660"/>
    </source>
</evidence>
<dbReference type="Pfam" id="PF21906">
    <property type="entry name" value="WHD_NrtR"/>
    <property type="match status" value="1"/>
</dbReference>
<evidence type="ECO:0000313" key="2">
    <source>
        <dbReference type="EMBL" id="MBT0963442.1"/>
    </source>
</evidence>
<keyword evidence="2" id="KW-0378">Hydrolase</keyword>
<dbReference type="InterPro" id="IPR036388">
    <property type="entry name" value="WH-like_DNA-bd_sf"/>
</dbReference>
<dbReference type="Gene3D" id="3.90.79.10">
    <property type="entry name" value="Nucleoside Triphosphate Pyrophosphohydrolase"/>
    <property type="match status" value="1"/>
</dbReference>
<keyword evidence="3" id="KW-1185">Reference proteome</keyword>
<dbReference type="EMBL" id="JAEKFT010000030">
    <property type="protein sequence ID" value="MBT0963442.1"/>
    <property type="molecule type" value="Genomic_DNA"/>
</dbReference>
<evidence type="ECO:0000259" key="1">
    <source>
        <dbReference type="Pfam" id="PF21906"/>
    </source>
</evidence>
<proteinExistence type="predicted"/>
<dbReference type="Gene3D" id="1.10.10.10">
    <property type="entry name" value="Winged helix-like DNA-binding domain superfamily/Winged helix DNA-binding domain"/>
    <property type="match status" value="1"/>
</dbReference>
<gene>
    <name evidence="2" type="ORF">I8J34_19835</name>
</gene>
<dbReference type="GO" id="GO:0016787">
    <property type="term" value="F:hydrolase activity"/>
    <property type="evidence" value="ECO:0007669"/>
    <property type="project" value="UniProtKB-KW"/>
</dbReference>
<dbReference type="RefSeq" id="WP_214363375.1">
    <property type="nucleotide sequence ID" value="NZ_JAEKFT010000030.1"/>
</dbReference>
<dbReference type="InterPro" id="IPR054105">
    <property type="entry name" value="WHD_NrtR"/>
</dbReference>
<dbReference type="InterPro" id="IPR015797">
    <property type="entry name" value="NUDIX_hydrolase-like_dom_sf"/>
</dbReference>
<sequence>MPEHESPIVTVDIVLLTLEDEQLKVTLMERTKEPFAGRLALPGGYVHTNTDQNGDDAARRIMTTKLGFAPSHMEQLETISGPTRDPRGWSVSIVYVALISREALASHSAIPLHLYPVAALPELAFDHNKIVRRAVERLRSKGTYSTLPCHLLPARFSIPQMHHVFELVLGVPLNRTSFTRKVSEMGILELAGKEPAAGRGRTAAQYRLKEEVSFFHRPLGDGM</sequence>
<protein>
    <submittedName>
        <fullName evidence="2">NUDIX hydrolase</fullName>
    </submittedName>
</protein>
<dbReference type="PANTHER" id="PTHR43736">
    <property type="entry name" value="ADP-RIBOSE PYROPHOSPHATASE"/>
    <property type="match status" value="1"/>
</dbReference>
<dbReference type="CDD" id="cd18873">
    <property type="entry name" value="NUDIX_NadM_like"/>
    <property type="match status" value="1"/>
</dbReference>
<dbReference type="Proteomes" id="UP000694660">
    <property type="component" value="Unassembled WGS sequence"/>
</dbReference>
<feature type="domain" description="NrtR DNA-binding winged helix" evidence="1">
    <location>
        <begin position="149"/>
        <end position="208"/>
    </location>
</feature>
<accession>A0A944HD75</accession>
<dbReference type="AlphaFoldDB" id="A0A944HD75"/>
<reference evidence="3" key="1">
    <citation type="journal article" date="2022" name="ISME J.">
        <title>Genetic and phylogenetic analysis of dissimilatory iodate-reducing bacteria identifies potential niches across the world's oceans.</title>
        <authorList>
            <person name="Reyes-Umana V."/>
            <person name="Henning Z."/>
            <person name="Lee K."/>
            <person name="Barnum T.P."/>
            <person name="Coates J.D."/>
        </authorList>
    </citation>
    <scope>NUCLEOTIDE SEQUENCE [LARGE SCALE GENOMIC DNA]</scope>
    <source>
        <strain evidence="3">IR12</strain>
    </source>
</reference>
<name>A0A944HD75_DENI1</name>
<organism evidence="2 3">
    <name type="scientific">Denitromonas iodatirespirans</name>
    <dbReference type="NCBI Taxonomy" id="2795389"/>
    <lineage>
        <taxon>Bacteria</taxon>
        <taxon>Pseudomonadati</taxon>
        <taxon>Pseudomonadota</taxon>
        <taxon>Betaproteobacteria</taxon>
        <taxon>Rhodocyclales</taxon>
        <taxon>Zoogloeaceae</taxon>
        <taxon>Denitromonas</taxon>
    </lineage>
</organism>
<dbReference type="SUPFAM" id="SSF55811">
    <property type="entry name" value="Nudix"/>
    <property type="match status" value="1"/>
</dbReference>
<dbReference type="SUPFAM" id="SSF46785">
    <property type="entry name" value="Winged helix' DNA-binding domain"/>
    <property type="match status" value="1"/>
</dbReference>